<name>A0A8J3INK4_9CHLR</name>
<comment type="caution">
    <text evidence="1">The sequence shown here is derived from an EMBL/GenBank/DDBJ whole genome shotgun (WGS) entry which is preliminary data.</text>
</comment>
<dbReference type="AlphaFoldDB" id="A0A8J3INK4"/>
<sequence length="174" mass="19764">MGEYNKIRLLQSVIEGRLAGMPEEDVQRALTGTPLIDGFRMQTVQRFYKYGFTATCSEAGITERLEASEEVKQFWHAQAEALRNSLGGADVLPSPVTVAEDDPQSYRSYAELTARVAECEYVAAQCETELAARRQRSWSEIGRLLCEEEIARLRWEICKSRYESTVRVEETKGE</sequence>
<keyword evidence="2" id="KW-1185">Reference proteome</keyword>
<evidence type="ECO:0000313" key="2">
    <source>
        <dbReference type="Proteomes" id="UP000597444"/>
    </source>
</evidence>
<evidence type="ECO:0000313" key="1">
    <source>
        <dbReference type="EMBL" id="GHO93631.1"/>
    </source>
</evidence>
<protein>
    <submittedName>
        <fullName evidence="1">Uncharacterized protein</fullName>
    </submittedName>
</protein>
<gene>
    <name evidence="1" type="ORF">KSF_036790</name>
</gene>
<reference evidence="1" key="1">
    <citation type="submission" date="2020-10" db="EMBL/GenBank/DDBJ databases">
        <title>Taxonomic study of unclassified bacteria belonging to the class Ktedonobacteria.</title>
        <authorList>
            <person name="Yabe S."/>
            <person name="Wang C.M."/>
            <person name="Zheng Y."/>
            <person name="Sakai Y."/>
            <person name="Cavaletti L."/>
            <person name="Monciardini P."/>
            <person name="Donadio S."/>
        </authorList>
    </citation>
    <scope>NUCLEOTIDE SEQUENCE</scope>
    <source>
        <strain evidence="1">ID150040</strain>
    </source>
</reference>
<dbReference type="Proteomes" id="UP000597444">
    <property type="component" value="Unassembled WGS sequence"/>
</dbReference>
<proteinExistence type="predicted"/>
<accession>A0A8J3INK4</accession>
<dbReference type="EMBL" id="BNJK01000001">
    <property type="protein sequence ID" value="GHO93631.1"/>
    <property type="molecule type" value="Genomic_DNA"/>
</dbReference>
<organism evidence="1 2">
    <name type="scientific">Reticulibacter mediterranei</name>
    <dbReference type="NCBI Taxonomy" id="2778369"/>
    <lineage>
        <taxon>Bacteria</taxon>
        <taxon>Bacillati</taxon>
        <taxon>Chloroflexota</taxon>
        <taxon>Ktedonobacteria</taxon>
        <taxon>Ktedonobacterales</taxon>
        <taxon>Reticulibacteraceae</taxon>
        <taxon>Reticulibacter</taxon>
    </lineage>
</organism>